<dbReference type="EMBL" id="CDHN01000002">
    <property type="protein sequence ID" value="CEJ83835.1"/>
    <property type="molecule type" value="Genomic_DNA"/>
</dbReference>
<dbReference type="OrthoDB" id="10263401at2759"/>
<proteinExistence type="predicted"/>
<dbReference type="STRING" id="1531966.A0A0A1SY25"/>
<feature type="compositionally biased region" description="Low complexity" evidence="1">
    <location>
        <begin position="25"/>
        <end position="36"/>
    </location>
</feature>
<reference evidence="2 3" key="1">
    <citation type="journal article" date="2015" name="Genome Announc.">
        <title>Draft Genome Sequence and Gene Annotation of the Entomopathogenic Fungus Verticillium hemipterigenum.</title>
        <authorList>
            <person name="Horn F."/>
            <person name="Habel A."/>
            <person name="Scharf D.H."/>
            <person name="Dworschak J."/>
            <person name="Brakhage A.A."/>
            <person name="Guthke R."/>
            <person name="Hertweck C."/>
            <person name="Linde J."/>
        </authorList>
    </citation>
    <scope>NUCLEOTIDE SEQUENCE [LARGE SCALE GENOMIC DNA]</scope>
</reference>
<feature type="region of interest" description="Disordered" evidence="1">
    <location>
        <begin position="20"/>
        <end position="65"/>
    </location>
</feature>
<keyword evidence="3" id="KW-1185">Reference proteome</keyword>
<evidence type="ECO:0000313" key="2">
    <source>
        <dbReference type="EMBL" id="CEJ83835.1"/>
    </source>
</evidence>
<evidence type="ECO:0008006" key="4">
    <source>
        <dbReference type="Google" id="ProtNLM"/>
    </source>
</evidence>
<gene>
    <name evidence="2" type="ORF">VHEMI03275</name>
</gene>
<protein>
    <recommendedName>
        <fullName evidence="4">OmdA domain containing protein</fullName>
    </recommendedName>
</protein>
<dbReference type="HOGENOM" id="CLU_076645_1_1_1"/>
<evidence type="ECO:0000313" key="3">
    <source>
        <dbReference type="Proteomes" id="UP000039046"/>
    </source>
</evidence>
<evidence type="ECO:0000256" key="1">
    <source>
        <dbReference type="SAM" id="MobiDB-lite"/>
    </source>
</evidence>
<sequence>MYRRALSLLTIHTIPKMARRSSRLASSIPAPTASAPDENEKPAKTSRPPKKAVTKSTTIKATPKASPKIATKLEPEIIPFPSEEAFDEFLAEKGTATPQGIWLKIAKKHTKIPTITYDQLIDTALCHGWIDGQRRSHCDSYFLQRVTPRRKGSLWSQRNVGKIAELTAKGRMRDTGLLEVRLAKDDGRWDKAYAGPKGMKPPADLKERLTNAQLDALEAMSSSARYSILWGIETAKKQETRQKRIDEAVVLLSSS</sequence>
<organism evidence="2 3">
    <name type="scientific">[Torrubiella] hemipterigena</name>
    <dbReference type="NCBI Taxonomy" id="1531966"/>
    <lineage>
        <taxon>Eukaryota</taxon>
        <taxon>Fungi</taxon>
        <taxon>Dikarya</taxon>
        <taxon>Ascomycota</taxon>
        <taxon>Pezizomycotina</taxon>
        <taxon>Sordariomycetes</taxon>
        <taxon>Hypocreomycetidae</taxon>
        <taxon>Hypocreales</taxon>
        <taxon>Clavicipitaceae</taxon>
        <taxon>Clavicipitaceae incertae sedis</taxon>
        <taxon>'Torrubiella' clade</taxon>
    </lineage>
</organism>
<dbReference type="Proteomes" id="UP000039046">
    <property type="component" value="Unassembled WGS sequence"/>
</dbReference>
<dbReference type="Pfam" id="PF13376">
    <property type="entry name" value="OmdA"/>
    <property type="match status" value="1"/>
</dbReference>
<name>A0A0A1SY25_9HYPO</name>
<dbReference type="AlphaFoldDB" id="A0A0A1SY25"/>
<accession>A0A0A1SY25</accession>